<evidence type="ECO:0000259" key="2">
    <source>
        <dbReference type="Pfam" id="PF25550"/>
    </source>
</evidence>
<evidence type="ECO:0000313" key="4">
    <source>
        <dbReference type="Proteomes" id="UP001211065"/>
    </source>
</evidence>
<dbReference type="InterPro" id="IPR057688">
    <property type="entry name" value="DUF7928"/>
</dbReference>
<dbReference type="Gene3D" id="3.90.550.10">
    <property type="entry name" value="Spore Coat Polysaccharide Biosynthesis Protein SpsA, Chain A"/>
    <property type="match status" value="2"/>
</dbReference>
<accession>A0AAD5XX54</accession>
<comment type="caution">
    <text evidence="3">The sequence shown here is derived from an EMBL/GenBank/DDBJ whole genome shotgun (WGS) entry which is preliminary data.</text>
</comment>
<proteinExistence type="predicted"/>
<dbReference type="SUPFAM" id="SSF53448">
    <property type="entry name" value="Nucleotide-diphospho-sugar transferases"/>
    <property type="match status" value="1"/>
</dbReference>
<gene>
    <name evidence="3" type="ORF">HK099_001371</name>
</gene>
<dbReference type="Pfam" id="PF25550">
    <property type="entry name" value="DUF7928"/>
    <property type="match status" value="1"/>
</dbReference>
<evidence type="ECO:0000259" key="1">
    <source>
        <dbReference type="Pfam" id="PF13632"/>
    </source>
</evidence>
<dbReference type="Pfam" id="PF13632">
    <property type="entry name" value="Glyco_trans_2_3"/>
    <property type="match status" value="1"/>
</dbReference>
<keyword evidence="4" id="KW-1185">Reference proteome</keyword>
<dbReference type="PANTHER" id="PTHR35408:SF2">
    <property type="entry name" value="GLYCOSYLTRANSFERASE 2-LIKE DOMAIN-CONTAINING PROTEIN"/>
    <property type="match status" value="1"/>
</dbReference>
<protein>
    <recommendedName>
        <fullName evidence="5">Glycosyltransferase 2-like domain-containing protein</fullName>
    </recommendedName>
</protein>
<feature type="domain" description="Glycosyltransferase 2-like" evidence="1">
    <location>
        <begin position="524"/>
        <end position="681"/>
    </location>
</feature>
<dbReference type="AlphaFoldDB" id="A0AAD5XX54"/>
<name>A0AAD5XX54_9FUNG</name>
<dbReference type="Proteomes" id="UP001211065">
    <property type="component" value="Unassembled WGS sequence"/>
</dbReference>
<dbReference type="EMBL" id="JADGJW010000138">
    <property type="protein sequence ID" value="KAJ3223236.1"/>
    <property type="molecule type" value="Genomic_DNA"/>
</dbReference>
<evidence type="ECO:0008006" key="5">
    <source>
        <dbReference type="Google" id="ProtNLM"/>
    </source>
</evidence>
<dbReference type="PANTHER" id="PTHR35408">
    <property type="entry name" value="CHROMOSOME 15, WHOLE GENOME SHOTGUN SEQUENCE"/>
    <property type="match status" value="1"/>
</dbReference>
<sequence length="691" mass="78430">MDTPVSTLNSSSSSIRSFQSQSLTQKSSIFIAERLHNKILMKGLCKETDNCFVAVRKTLFLSLPSNAPNSTFDGENLSLKIFSTSSLQASANSTFKNDSLMNTSLRHQVNTNTSIPYWGESPLSPALKQPTISFNDAFSFHSKLTCSADDFVIRPDAADNFFADYIKGFNAFYFVIVSSNTIRGALNTVPVQNQSIILKENVDENDMQEFANLQILPSIKHIHLARKHQYAALLREENCLAVWSDSDTMDQVFNSIQELDKKLFQVVWEGIEQKPEINDSDDVEDIERQSDESSLISDKVSEVNKDFAVLREPPYVDLELNFFTRRTFSVLSTIFVTISLFSPLNRNSNYYSIIPPPRKNLLHKQIFQENRKGKNMSILPHVTIQIPVYTEGLMTVIDPTIKSIKKAMSTYEKQGGTASIFVNDDGMQVIPETEAYERQVYYARNDIGWIARPKLNRAGRFKKASNLNYCLNISKRVRDEFEICCTKNSKSDSELMSPEQCLYKVFQEEFPDAMGAGDVIIGEFILLVDADTRVPEDCFLDSVNEFLSCPEVAILQHDSSVLYVTNNFWEKAIGHFTKMTYLNIRFMSACGDVCPFVGHNAFLRMDSLEEISTVDSLGRIKYWSESHVSEDFEVSLKLQSIGYVVRFVAYSKGKFQEGVSLTVYDEINRWKKYAFGCSELTQLDQLGFSVQ</sequence>
<dbReference type="InterPro" id="IPR001173">
    <property type="entry name" value="Glyco_trans_2-like"/>
</dbReference>
<reference evidence="3" key="1">
    <citation type="submission" date="2020-05" db="EMBL/GenBank/DDBJ databases">
        <title>Phylogenomic resolution of chytrid fungi.</title>
        <authorList>
            <person name="Stajich J.E."/>
            <person name="Amses K."/>
            <person name="Simmons R."/>
            <person name="Seto K."/>
            <person name="Myers J."/>
            <person name="Bonds A."/>
            <person name="Quandt C.A."/>
            <person name="Barry K."/>
            <person name="Liu P."/>
            <person name="Grigoriev I."/>
            <person name="Longcore J.E."/>
            <person name="James T.Y."/>
        </authorList>
    </citation>
    <scope>NUCLEOTIDE SEQUENCE</scope>
    <source>
        <strain evidence="3">JEL0476</strain>
    </source>
</reference>
<feature type="domain" description="DUF7928" evidence="2">
    <location>
        <begin position="147"/>
        <end position="273"/>
    </location>
</feature>
<organism evidence="3 4">
    <name type="scientific">Clydaea vesicula</name>
    <dbReference type="NCBI Taxonomy" id="447962"/>
    <lineage>
        <taxon>Eukaryota</taxon>
        <taxon>Fungi</taxon>
        <taxon>Fungi incertae sedis</taxon>
        <taxon>Chytridiomycota</taxon>
        <taxon>Chytridiomycota incertae sedis</taxon>
        <taxon>Chytridiomycetes</taxon>
        <taxon>Lobulomycetales</taxon>
        <taxon>Lobulomycetaceae</taxon>
        <taxon>Clydaea</taxon>
    </lineage>
</organism>
<evidence type="ECO:0000313" key="3">
    <source>
        <dbReference type="EMBL" id="KAJ3223236.1"/>
    </source>
</evidence>
<dbReference type="InterPro" id="IPR029044">
    <property type="entry name" value="Nucleotide-diphossugar_trans"/>
</dbReference>